<proteinExistence type="predicted"/>
<accession>N0BDZ1</accession>
<feature type="domain" description="Nudix hydrolase" evidence="1">
    <location>
        <begin position="99"/>
        <end position="245"/>
    </location>
</feature>
<dbReference type="CDD" id="cd02883">
    <property type="entry name" value="NUDIX_Hydrolase"/>
    <property type="match status" value="1"/>
</dbReference>
<sequence>MTMQNLFESKWFHCPDGVTRLSSCALRVSSARWAFADENAREIDAHWVEAKRSSPNYFNGIVYLVDDVAISDRALKASLLQTDFKSYLYWRAAGFPAAGVLDGFGSALIRTQDGRIMLGRQRAGNVNGGQAYAPAGFIDGQDVDAEGVIHIDRSALREVTEETGIDPAALMKDDGFYLTRLGPQLSMAVPLRVRMTTAEFVRRAEQHIAASPNSELDAIIPIAGLHDVEDLPTPRYMRVLLEAILADG</sequence>
<evidence type="ECO:0000313" key="3">
    <source>
        <dbReference type="Proteomes" id="UP000005952"/>
    </source>
</evidence>
<dbReference type="InterPro" id="IPR015797">
    <property type="entry name" value="NUDIX_hydrolase-like_dom_sf"/>
</dbReference>
<dbReference type="AlphaFoldDB" id="N0BDZ1"/>
<dbReference type="InterPro" id="IPR000086">
    <property type="entry name" value="NUDIX_hydrolase_dom"/>
</dbReference>
<dbReference type="PROSITE" id="PS51462">
    <property type="entry name" value="NUDIX"/>
    <property type="match status" value="1"/>
</dbReference>
<dbReference type="Gene3D" id="3.90.79.10">
    <property type="entry name" value="Nucleoside Triphosphate Pyrophosphohydrolase"/>
    <property type="match status" value="1"/>
</dbReference>
<evidence type="ECO:0000259" key="1">
    <source>
        <dbReference type="PROSITE" id="PS51462"/>
    </source>
</evidence>
<name>N0BDZ1_9HYPH</name>
<dbReference type="KEGG" id="hdt:HYPDE_33363"/>
<dbReference type="SUPFAM" id="SSF55811">
    <property type="entry name" value="Nudix"/>
    <property type="match status" value="1"/>
</dbReference>
<evidence type="ECO:0000313" key="2">
    <source>
        <dbReference type="EMBL" id="AGK58345.1"/>
    </source>
</evidence>
<dbReference type="eggNOG" id="COG0494">
    <property type="taxonomic scope" value="Bacteria"/>
</dbReference>
<dbReference type="HOGENOM" id="CLU_097891_0_0_5"/>
<dbReference type="EMBL" id="CP005587">
    <property type="protein sequence ID" value="AGK58345.1"/>
    <property type="molecule type" value="Genomic_DNA"/>
</dbReference>
<protein>
    <submittedName>
        <fullName evidence="2">NUDIX hydrolase</fullName>
    </submittedName>
</protein>
<dbReference type="GO" id="GO:0016787">
    <property type="term" value="F:hydrolase activity"/>
    <property type="evidence" value="ECO:0007669"/>
    <property type="project" value="UniProtKB-KW"/>
</dbReference>
<reference evidence="2 3" key="1">
    <citation type="journal article" date="2013" name="Genome Announc.">
        <title>Genome sequences for three denitrifying bacterial strains isolated from a uranium- and nitrate-contaminated subsurface environment.</title>
        <authorList>
            <person name="Venkatramanan R."/>
            <person name="Prakash O."/>
            <person name="Woyke T."/>
            <person name="Chain P."/>
            <person name="Goodwin L.A."/>
            <person name="Watson D."/>
            <person name="Brooks S."/>
            <person name="Kostka J.E."/>
            <person name="Green S.J."/>
        </authorList>
    </citation>
    <scope>NUCLEOTIDE SEQUENCE [LARGE SCALE GENOMIC DNA]</scope>
    <source>
        <strain evidence="2 3">1NES1</strain>
    </source>
</reference>
<dbReference type="Proteomes" id="UP000005952">
    <property type="component" value="Chromosome"/>
</dbReference>
<gene>
    <name evidence="2" type="ORF">HYPDE_33363</name>
</gene>
<organism evidence="2 3">
    <name type="scientific">Hyphomicrobium denitrificans 1NES1</name>
    <dbReference type="NCBI Taxonomy" id="670307"/>
    <lineage>
        <taxon>Bacteria</taxon>
        <taxon>Pseudomonadati</taxon>
        <taxon>Pseudomonadota</taxon>
        <taxon>Alphaproteobacteria</taxon>
        <taxon>Hyphomicrobiales</taxon>
        <taxon>Hyphomicrobiaceae</taxon>
        <taxon>Hyphomicrobium</taxon>
    </lineage>
</organism>
<keyword evidence="2" id="KW-0378">Hydrolase</keyword>
<dbReference type="STRING" id="670307.HYPDE_33363"/>
<keyword evidence="3" id="KW-1185">Reference proteome</keyword>